<dbReference type="PANTHER" id="PTHR20371">
    <property type="entry name" value="ENOLASE-PHOSPHATASE E1"/>
    <property type="match status" value="1"/>
</dbReference>
<evidence type="ECO:0000313" key="2">
    <source>
        <dbReference type="Proteomes" id="UP000616769"/>
    </source>
</evidence>
<dbReference type="GO" id="GO:0043874">
    <property type="term" value="F:acireductone synthase activity"/>
    <property type="evidence" value="ECO:0007669"/>
    <property type="project" value="TreeGrafter"/>
</dbReference>
<dbReference type="SUPFAM" id="SSF56784">
    <property type="entry name" value="HAD-like"/>
    <property type="match status" value="1"/>
</dbReference>
<reference evidence="1 2" key="1">
    <citation type="journal article" date="2015" name="Parasit. Vectors">
        <title>Draft genome of the scabies mite.</title>
        <authorList>
            <person name="Rider S.D.Jr."/>
            <person name="Morgan M.S."/>
            <person name="Arlian L.G."/>
        </authorList>
    </citation>
    <scope>NUCLEOTIDE SEQUENCE [LARGE SCALE GENOMIC DNA]</scope>
    <source>
        <strain evidence="1">Arlian Lab</strain>
    </source>
</reference>
<dbReference type="Gene3D" id="1.10.720.60">
    <property type="match status" value="1"/>
</dbReference>
<proteinExistence type="predicted"/>
<evidence type="ECO:0000313" key="1">
    <source>
        <dbReference type="EMBL" id="KPM08281.1"/>
    </source>
</evidence>
<protein>
    <submittedName>
        <fullName evidence="1">Enolase-phosphatase E-1-like protein 2</fullName>
    </submittedName>
</protein>
<dbReference type="InterPro" id="IPR036412">
    <property type="entry name" value="HAD-like_sf"/>
</dbReference>
<dbReference type="GO" id="GO:0019509">
    <property type="term" value="P:L-methionine salvage from methylthioadenosine"/>
    <property type="evidence" value="ECO:0007669"/>
    <property type="project" value="TreeGrafter"/>
</dbReference>
<dbReference type="EMBL" id="JXLN01012288">
    <property type="protein sequence ID" value="KPM08281.1"/>
    <property type="molecule type" value="Genomic_DNA"/>
</dbReference>
<dbReference type="VEuPathDB" id="VectorBase:SSCA001790"/>
<sequence length="128" mass="15299">MSINQIKICKPQMILCDIEGTTTSIDFVKKILFPFFIKNLEEFLQNKQNDPLIQNCLNNLIEQFANFEKNPQEKFNDFERLKIFKKFDDIVRFIQWLVEKDYKLTSLKQLQQFVWTKGYDVGVLKGHT</sequence>
<gene>
    <name evidence="1" type="ORF">QR98_0067970</name>
</gene>
<name>A0A132ABB0_SARSC</name>
<organism evidence="1 2">
    <name type="scientific">Sarcoptes scabiei</name>
    <name type="common">Itch mite</name>
    <name type="synonym">Acarus scabiei</name>
    <dbReference type="NCBI Taxonomy" id="52283"/>
    <lineage>
        <taxon>Eukaryota</taxon>
        <taxon>Metazoa</taxon>
        <taxon>Ecdysozoa</taxon>
        <taxon>Arthropoda</taxon>
        <taxon>Chelicerata</taxon>
        <taxon>Arachnida</taxon>
        <taxon>Acari</taxon>
        <taxon>Acariformes</taxon>
        <taxon>Sarcoptiformes</taxon>
        <taxon>Astigmata</taxon>
        <taxon>Psoroptidia</taxon>
        <taxon>Sarcoptoidea</taxon>
        <taxon>Sarcoptidae</taxon>
        <taxon>Sarcoptinae</taxon>
        <taxon>Sarcoptes</taxon>
    </lineage>
</organism>
<dbReference type="AlphaFoldDB" id="A0A132ABB0"/>
<dbReference type="OrthoDB" id="272500at2759"/>
<comment type="caution">
    <text evidence="1">The sequence shown here is derived from an EMBL/GenBank/DDBJ whole genome shotgun (WGS) entry which is preliminary data.</text>
</comment>
<accession>A0A132ABB0</accession>
<dbReference type="Proteomes" id="UP000616769">
    <property type="component" value="Unassembled WGS sequence"/>
</dbReference>
<dbReference type="PANTHER" id="PTHR20371:SF1">
    <property type="entry name" value="ENOLASE-PHOSPHATASE E1"/>
    <property type="match status" value="1"/>
</dbReference>